<comment type="caution">
    <text evidence="2">The sequence shown here is derived from an EMBL/GenBank/DDBJ whole genome shotgun (WGS) entry which is preliminary data.</text>
</comment>
<keyword evidence="1" id="KW-0812">Transmembrane</keyword>
<feature type="transmembrane region" description="Helical" evidence="1">
    <location>
        <begin position="6"/>
        <end position="25"/>
    </location>
</feature>
<name>A0A5J9SNG9_9POAL</name>
<dbReference type="Gramene" id="TVU00548">
    <property type="protein sequence ID" value="TVU00548"/>
    <property type="gene ID" value="EJB05_54011"/>
</dbReference>
<gene>
    <name evidence="2" type="ORF">EJB05_54011</name>
</gene>
<proteinExistence type="predicted"/>
<reference evidence="2 3" key="1">
    <citation type="journal article" date="2019" name="Sci. Rep.">
        <title>A high-quality genome of Eragrostis curvula grass provides insights into Poaceae evolution and supports new strategies to enhance forage quality.</title>
        <authorList>
            <person name="Carballo J."/>
            <person name="Santos B.A.C.M."/>
            <person name="Zappacosta D."/>
            <person name="Garbus I."/>
            <person name="Selva J.P."/>
            <person name="Gallo C.A."/>
            <person name="Diaz A."/>
            <person name="Albertini E."/>
            <person name="Caccamo M."/>
            <person name="Echenique V."/>
        </authorList>
    </citation>
    <scope>NUCLEOTIDE SEQUENCE [LARGE SCALE GENOMIC DNA]</scope>
    <source>
        <strain evidence="3">cv. Victoria</strain>
        <tissue evidence="2">Leaf</tissue>
    </source>
</reference>
<evidence type="ECO:0000256" key="1">
    <source>
        <dbReference type="SAM" id="Phobius"/>
    </source>
</evidence>
<protein>
    <submittedName>
        <fullName evidence="2">Uncharacterized protein</fullName>
    </submittedName>
</protein>
<accession>A0A5J9SNG9</accession>
<dbReference type="EMBL" id="RWGY01000571">
    <property type="protein sequence ID" value="TVU00548.1"/>
    <property type="molecule type" value="Genomic_DNA"/>
</dbReference>
<sequence length="223" mass="23200">MAQHHLDLLLVALLYGCAFTGALLVANSLVMLAFLSGALLVTIALAASDACRLAGQAARVAEAAAANMRLARAIAVYAVLWAAVRVVLVVRSKIGALASRVRKCAADRGLVQRGFGFVQLLSRCLVSLDTLDLSLLNLFSEDITSLSEEDALPSGCVGGCDGSATPEASSLGVRCSGDSAVSDTSEASTSDVISRYLTHYLPPNAGSSKSFLTTTDHPNLNWT</sequence>
<dbReference type="Proteomes" id="UP000324897">
    <property type="component" value="Unassembled WGS sequence"/>
</dbReference>
<keyword evidence="1" id="KW-0472">Membrane</keyword>
<feature type="non-terminal residue" evidence="2">
    <location>
        <position position="1"/>
    </location>
</feature>
<dbReference type="AlphaFoldDB" id="A0A5J9SNG9"/>
<evidence type="ECO:0000313" key="3">
    <source>
        <dbReference type="Proteomes" id="UP000324897"/>
    </source>
</evidence>
<keyword evidence="1" id="KW-1133">Transmembrane helix</keyword>
<feature type="transmembrane region" description="Helical" evidence="1">
    <location>
        <begin position="70"/>
        <end position="90"/>
    </location>
</feature>
<evidence type="ECO:0000313" key="2">
    <source>
        <dbReference type="EMBL" id="TVU00548.1"/>
    </source>
</evidence>
<keyword evidence="3" id="KW-1185">Reference proteome</keyword>
<organism evidence="2 3">
    <name type="scientific">Eragrostis curvula</name>
    <name type="common">weeping love grass</name>
    <dbReference type="NCBI Taxonomy" id="38414"/>
    <lineage>
        <taxon>Eukaryota</taxon>
        <taxon>Viridiplantae</taxon>
        <taxon>Streptophyta</taxon>
        <taxon>Embryophyta</taxon>
        <taxon>Tracheophyta</taxon>
        <taxon>Spermatophyta</taxon>
        <taxon>Magnoliopsida</taxon>
        <taxon>Liliopsida</taxon>
        <taxon>Poales</taxon>
        <taxon>Poaceae</taxon>
        <taxon>PACMAD clade</taxon>
        <taxon>Chloridoideae</taxon>
        <taxon>Eragrostideae</taxon>
        <taxon>Eragrostidinae</taxon>
        <taxon>Eragrostis</taxon>
    </lineage>
</organism>
<feature type="transmembrane region" description="Helical" evidence="1">
    <location>
        <begin position="32"/>
        <end position="50"/>
    </location>
</feature>